<dbReference type="PRINTS" id="PR00081">
    <property type="entry name" value="GDHRDH"/>
</dbReference>
<reference evidence="4 5" key="1">
    <citation type="submission" date="2020-09" db="EMBL/GenBank/DDBJ databases">
        <title>Roseomonas.</title>
        <authorList>
            <person name="Zhu W."/>
        </authorList>
    </citation>
    <scope>NUCLEOTIDE SEQUENCE [LARGE SCALE GENOMIC DNA]</scope>
    <source>
        <strain evidence="4 5">1311</strain>
    </source>
</reference>
<dbReference type="PRINTS" id="PR00080">
    <property type="entry name" value="SDRFAMILY"/>
</dbReference>
<protein>
    <submittedName>
        <fullName evidence="4">SDR family oxidoreductase</fullName>
    </submittedName>
</protein>
<comment type="similarity">
    <text evidence="1 3">Belongs to the short-chain dehydrogenases/reductases (SDR) family.</text>
</comment>
<dbReference type="RefSeq" id="WP_207445402.1">
    <property type="nucleotide sequence ID" value="NZ_CP061091.1"/>
</dbReference>
<organism evidence="4 5">
    <name type="scientific">Roseomonas marmotae</name>
    <dbReference type="NCBI Taxonomy" id="2768161"/>
    <lineage>
        <taxon>Bacteria</taxon>
        <taxon>Pseudomonadati</taxon>
        <taxon>Pseudomonadota</taxon>
        <taxon>Alphaproteobacteria</taxon>
        <taxon>Acetobacterales</taxon>
        <taxon>Roseomonadaceae</taxon>
        <taxon>Roseomonas</taxon>
    </lineage>
</organism>
<name>A0ABS3K8M4_9PROT</name>
<dbReference type="PROSITE" id="PS00061">
    <property type="entry name" value="ADH_SHORT"/>
    <property type="match status" value="1"/>
</dbReference>
<evidence type="ECO:0000313" key="4">
    <source>
        <dbReference type="EMBL" id="MBO1073809.1"/>
    </source>
</evidence>
<dbReference type="Gene3D" id="3.40.50.720">
    <property type="entry name" value="NAD(P)-binding Rossmann-like Domain"/>
    <property type="match status" value="1"/>
</dbReference>
<gene>
    <name evidence="4" type="ORF">IAI60_04245</name>
</gene>
<dbReference type="Pfam" id="PF00106">
    <property type="entry name" value="adh_short"/>
    <property type="match status" value="1"/>
</dbReference>
<evidence type="ECO:0000256" key="2">
    <source>
        <dbReference type="ARBA" id="ARBA00023002"/>
    </source>
</evidence>
<comment type="caution">
    <text evidence="4">The sequence shown here is derived from an EMBL/GenBank/DDBJ whole genome shotgun (WGS) entry which is preliminary data.</text>
</comment>
<keyword evidence="2" id="KW-0560">Oxidoreductase</keyword>
<sequence>MTGITGKVIAITGASSGIGAATAMLLAERGAKLVLGARRAGPLEALEASIRQAGGVAISLPTDVRRRDDLAALVAAARQQFGRPDVMISNAGAGPISPVDDLRVEDWEEMIAVNFRGVLHGVAAALPLFRAQQSGHFVHVLSTAGLKIVPMQSVYAATKNAARTFSEGLRQEAGETLRVTMISPGMVRTRFTDSMTDPRIRARMDEAMEQMGLPPEAVARSIAFAIEQPDDVDVSEIVIRPTAQA</sequence>
<dbReference type="InterPro" id="IPR036291">
    <property type="entry name" value="NAD(P)-bd_dom_sf"/>
</dbReference>
<accession>A0ABS3K8M4</accession>
<evidence type="ECO:0000256" key="1">
    <source>
        <dbReference type="ARBA" id="ARBA00006484"/>
    </source>
</evidence>
<dbReference type="Proteomes" id="UP001518990">
    <property type="component" value="Unassembled WGS sequence"/>
</dbReference>
<evidence type="ECO:0000256" key="3">
    <source>
        <dbReference type="RuleBase" id="RU000363"/>
    </source>
</evidence>
<proteinExistence type="inferred from homology"/>
<dbReference type="EMBL" id="JACTNF010000003">
    <property type="protein sequence ID" value="MBO1073809.1"/>
    <property type="molecule type" value="Genomic_DNA"/>
</dbReference>
<dbReference type="InterPro" id="IPR020904">
    <property type="entry name" value="Sc_DH/Rdtase_CS"/>
</dbReference>
<dbReference type="SUPFAM" id="SSF51735">
    <property type="entry name" value="NAD(P)-binding Rossmann-fold domains"/>
    <property type="match status" value="1"/>
</dbReference>
<dbReference type="PANTHER" id="PTHR43115:SF4">
    <property type="entry name" value="DEHYDROGENASE_REDUCTASE SDR FAMILY MEMBER 11"/>
    <property type="match status" value="1"/>
</dbReference>
<evidence type="ECO:0000313" key="5">
    <source>
        <dbReference type="Proteomes" id="UP001518990"/>
    </source>
</evidence>
<keyword evidence="5" id="KW-1185">Reference proteome</keyword>
<dbReference type="InterPro" id="IPR002347">
    <property type="entry name" value="SDR_fam"/>
</dbReference>
<dbReference type="PANTHER" id="PTHR43115">
    <property type="entry name" value="DEHYDROGENASE/REDUCTASE SDR FAMILY MEMBER 11"/>
    <property type="match status" value="1"/>
</dbReference>